<dbReference type="PROSITE" id="PS01124">
    <property type="entry name" value="HTH_ARAC_FAMILY_2"/>
    <property type="match status" value="1"/>
</dbReference>
<dbReference type="AlphaFoldDB" id="A0A5D0TQL3"/>
<dbReference type="InterPro" id="IPR011051">
    <property type="entry name" value="RmlC_Cupin_sf"/>
</dbReference>
<evidence type="ECO:0000256" key="2">
    <source>
        <dbReference type="ARBA" id="ARBA00023125"/>
    </source>
</evidence>
<dbReference type="SMART" id="SM00342">
    <property type="entry name" value="HTH_ARAC"/>
    <property type="match status" value="1"/>
</dbReference>
<evidence type="ECO:0000256" key="1">
    <source>
        <dbReference type="ARBA" id="ARBA00023015"/>
    </source>
</evidence>
<dbReference type="Proteomes" id="UP000322634">
    <property type="component" value="Unassembled WGS sequence"/>
</dbReference>
<dbReference type="PROSITE" id="PS00041">
    <property type="entry name" value="HTH_ARAC_FAMILY_1"/>
    <property type="match status" value="1"/>
</dbReference>
<dbReference type="Gene3D" id="1.10.10.60">
    <property type="entry name" value="Homeodomain-like"/>
    <property type="match status" value="2"/>
</dbReference>
<dbReference type="Pfam" id="PF12833">
    <property type="entry name" value="HTH_18"/>
    <property type="match status" value="1"/>
</dbReference>
<dbReference type="InterPro" id="IPR009057">
    <property type="entry name" value="Homeodomain-like_sf"/>
</dbReference>
<dbReference type="Gene3D" id="2.60.120.10">
    <property type="entry name" value="Jelly Rolls"/>
    <property type="match status" value="1"/>
</dbReference>
<dbReference type="SUPFAM" id="SSF46689">
    <property type="entry name" value="Homeodomain-like"/>
    <property type="match status" value="1"/>
</dbReference>
<feature type="domain" description="HTH araC/xylS-type" evidence="4">
    <location>
        <begin position="127"/>
        <end position="224"/>
    </location>
</feature>
<dbReference type="EMBL" id="VSFF01000021">
    <property type="protein sequence ID" value="TYC07636.1"/>
    <property type="molecule type" value="Genomic_DNA"/>
</dbReference>
<evidence type="ECO:0000313" key="6">
    <source>
        <dbReference type="Proteomes" id="UP000322634"/>
    </source>
</evidence>
<keyword evidence="2" id="KW-0238">DNA-binding</keyword>
<dbReference type="SUPFAM" id="SSF51182">
    <property type="entry name" value="RmlC-like cupins"/>
    <property type="match status" value="1"/>
</dbReference>
<evidence type="ECO:0000259" key="4">
    <source>
        <dbReference type="PROSITE" id="PS01124"/>
    </source>
</evidence>
<keyword evidence="6" id="KW-1185">Reference proteome</keyword>
<evidence type="ECO:0000256" key="3">
    <source>
        <dbReference type="ARBA" id="ARBA00023163"/>
    </source>
</evidence>
<protein>
    <submittedName>
        <fullName evidence="5">AraC family transcriptional regulator</fullName>
    </submittedName>
</protein>
<dbReference type="GO" id="GO:0003700">
    <property type="term" value="F:DNA-binding transcription factor activity"/>
    <property type="evidence" value="ECO:0007669"/>
    <property type="project" value="InterPro"/>
</dbReference>
<dbReference type="InterPro" id="IPR018062">
    <property type="entry name" value="HTH_AraC-typ_CS"/>
</dbReference>
<organism evidence="5 6">
    <name type="scientific">Actinomadura syzygii</name>
    <dbReference type="NCBI Taxonomy" id="1427538"/>
    <lineage>
        <taxon>Bacteria</taxon>
        <taxon>Bacillati</taxon>
        <taxon>Actinomycetota</taxon>
        <taxon>Actinomycetes</taxon>
        <taxon>Streptosporangiales</taxon>
        <taxon>Thermomonosporaceae</taxon>
        <taxon>Actinomadura</taxon>
    </lineage>
</organism>
<dbReference type="GO" id="GO:0043565">
    <property type="term" value="F:sequence-specific DNA binding"/>
    <property type="evidence" value="ECO:0007669"/>
    <property type="project" value="InterPro"/>
</dbReference>
<keyword evidence="3" id="KW-0804">Transcription</keyword>
<dbReference type="PANTHER" id="PTHR11019">
    <property type="entry name" value="HTH-TYPE TRANSCRIPTIONAL REGULATOR NIMR"/>
    <property type="match status" value="1"/>
</dbReference>
<dbReference type="InterPro" id="IPR003313">
    <property type="entry name" value="AraC-bd"/>
</dbReference>
<evidence type="ECO:0000313" key="5">
    <source>
        <dbReference type="EMBL" id="TYC07636.1"/>
    </source>
</evidence>
<dbReference type="InterPro" id="IPR014710">
    <property type="entry name" value="RmlC-like_jellyroll"/>
</dbReference>
<accession>A0A5D0TQL3</accession>
<dbReference type="InterPro" id="IPR020449">
    <property type="entry name" value="Tscrpt_reg_AraC-type_HTH"/>
</dbReference>
<gene>
    <name evidence="5" type="ORF">FXF65_42225</name>
</gene>
<reference evidence="5 6" key="1">
    <citation type="submission" date="2019-08" db="EMBL/GenBank/DDBJ databases">
        <title>Actinomadura sp. nov. CYP1-5 isolated from mountain soil.</title>
        <authorList>
            <person name="Songsumanus A."/>
            <person name="Kuncharoen N."/>
            <person name="Kudo T."/>
            <person name="Yuki M."/>
            <person name="Igarashi Y."/>
            <person name="Tanasupawat S."/>
        </authorList>
    </citation>
    <scope>NUCLEOTIDE SEQUENCE [LARGE SCALE GENOMIC DNA]</scope>
    <source>
        <strain evidence="5 6">GKU157</strain>
    </source>
</reference>
<comment type="caution">
    <text evidence="5">The sequence shown here is derived from an EMBL/GenBank/DDBJ whole genome shotgun (WGS) entry which is preliminary data.</text>
</comment>
<dbReference type="InterPro" id="IPR018060">
    <property type="entry name" value="HTH_AraC"/>
</dbReference>
<sequence>MAEWGHPLHAHEFHQFLHVPVGQVLVTAQGRTHHLNRSVGLWIPAGVPHSARFDREALIVSVTFAADLHRLPFDQLKPINVTNAQRVLLMRAVRIPGGGSDDPDLFAALFPGGRRLLLPLPRSQAAAAVADALLADPQDPRTAAEWAQSSYTSPTSLRRAFRVETGLTFTEWRTRLRLNRSLDLLDEGLLVGAVAARVGFASTNGFILAFRRHFGQTPGSYLRDILVTTA</sequence>
<dbReference type="PANTHER" id="PTHR11019:SF199">
    <property type="entry name" value="HTH-TYPE TRANSCRIPTIONAL REGULATOR NIMR"/>
    <property type="match status" value="1"/>
</dbReference>
<proteinExistence type="predicted"/>
<keyword evidence="1" id="KW-0805">Transcription regulation</keyword>
<dbReference type="OrthoDB" id="2039152at2"/>
<dbReference type="PRINTS" id="PR00032">
    <property type="entry name" value="HTHARAC"/>
</dbReference>
<name>A0A5D0TQL3_9ACTN</name>
<dbReference type="Pfam" id="PF02311">
    <property type="entry name" value="AraC_binding"/>
    <property type="match status" value="1"/>
</dbReference>